<sequence length="90" mass="10394">MSGRMPCYLSKQMKVFASVSFQNIARDEIILLNFVHLLIDLYLILLKTFFIFHNQNQVGITSDVIIIKCIQCQSNYIYQVSLSSCLDGRQ</sequence>
<evidence type="ECO:0000313" key="2">
    <source>
        <dbReference type="EMBL" id="TNV80895.1"/>
    </source>
</evidence>
<name>A0A8J8NUY9_HALGN</name>
<proteinExistence type="predicted"/>
<dbReference type="Proteomes" id="UP000785679">
    <property type="component" value="Unassembled WGS sequence"/>
</dbReference>
<feature type="transmembrane region" description="Helical" evidence="1">
    <location>
        <begin position="29"/>
        <end position="52"/>
    </location>
</feature>
<keyword evidence="3" id="KW-1185">Reference proteome</keyword>
<keyword evidence="1" id="KW-1133">Transmembrane helix</keyword>
<keyword evidence="1" id="KW-0472">Membrane</keyword>
<dbReference type="AlphaFoldDB" id="A0A8J8NUY9"/>
<protein>
    <submittedName>
        <fullName evidence="2">Uncharacterized protein</fullName>
    </submittedName>
</protein>
<accession>A0A8J8NUY9</accession>
<dbReference type="EMBL" id="RRYP01006889">
    <property type="protein sequence ID" value="TNV80895.1"/>
    <property type="molecule type" value="Genomic_DNA"/>
</dbReference>
<gene>
    <name evidence="2" type="ORF">FGO68_gene12065</name>
</gene>
<reference evidence="2" key="1">
    <citation type="submission" date="2019-06" db="EMBL/GenBank/DDBJ databases">
        <authorList>
            <person name="Zheng W."/>
        </authorList>
    </citation>
    <scope>NUCLEOTIDE SEQUENCE</scope>
    <source>
        <strain evidence="2">QDHG01</strain>
    </source>
</reference>
<evidence type="ECO:0000313" key="3">
    <source>
        <dbReference type="Proteomes" id="UP000785679"/>
    </source>
</evidence>
<keyword evidence="1" id="KW-0812">Transmembrane</keyword>
<evidence type="ECO:0000256" key="1">
    <source>
        <dbReference type="SAM" id="Phobius"/>
    </source>
</evidence>
<organism evidence="2 3">
    <name type="scientific">Halteria grandinella</name>
    <dbReference type="NCBI Taxonomy" id="5974"/>
    <lineage>
        <taxon>Eukaryota</taxon>
        <taxon>Sar</taxon>
        <taxon>Alveolata</taxon>
        <taxon>Ciliophora</taxon>
        <taxon>Intramacronucleata</taxon>
        <taxon>Spirotrichea</taxon>
        <taxon>Stichotrichia</taxon>
        <taxon>Sporadotrichida</taxon>
        <taxon>Halteriidae</taxon>
        <taxon>Halteria</taxon>
    </lineage>
</organism>
<comment type="caution">
    <text evidence="2">The sequence shown here is derived from an EMBL/GenBank/DDBJ whole genome shotgun (WGS) entry which is preliminary data.</text>
</comment>